<dbReference type="EMBL" id="JARQAI010000002">
    <property type="protein sequence ID" value="MDT2736066.1"/>
    <property type="molecule type" value="Genomic_DNA"/>
</dbReference>
<dbReference type="AlphaFoldDB" id="A0AAE4L0U5"/>
<keyword evidence="4" id="KW-1185">Reference proteome</keyword>
<organism evidence="1 3">
    <name type="scientific">Enterococcus pseudoavium</name>
    <dbReference type="NCBI Taxonomy" id="44007"/>
    <lineage>
        <taxon>Bacteria</taxon>
        <taxon>Bacillati</taxon>
        <taxon>Bacillota</taxon>
        <taxon>Bacilli</taxon>
        <taxon>Lactobacillales</taxon>
        <taxon>Enterococcaceae</taxon>
        <taxon>Enterococcus</taxon>
    </lineage>
</organism>
<comment type="caution">
    <text evidence="1">The sequence shown here is derived from an EMBL/GenBank/DDBJ whole genome shotgun (WGS) entry which is preliminary data.</text>
</comment>
<evidence type="ECO:0000313" key="1">
    <source>
        <dbReference type="EMBL" id="MDT2736066.1"/>
    </source>
</evidence>
<dbReference type="EMBL" id="JARQAZ010000003">
    <property type="protein sequence ID" value="MDT2770066.1"/>
    <property type="molecule type" value="Genomic_DNA"/>
</dbReference>
<protein>
    <submittedName>
        <fullName evidence="1">Uncharacterized protein</fullName>
    </submittedName>
</protein>
<evidence type="ECO:0000313" key="2">
    <source>
        <dbReference type="EMBL" id="MDT2770066.1"/>
    </source>
</evidence>
<dbReference type="RefSeq" id="WP_311796533.1">
    <property type="nucleotide sequence ID" value="NZ_JARQAI010000002.1"/>
</dbReference>
<dbReference type="Proteomes" id="UP001269061">
    <property type="component" value="Unassembled WGS sequence"/>
</dbReference>
<gene>
    <name evidence="1" type="ORF">P7H00_02810</name>
    <name evidence="2" type="ORF">P7H46_04320</name>
</gene>
<evidence type="ECO:0000313" key="4">
    <source>
        <dbReference type="Proteomes" id="UP001269061"/>
    </source>
</evidence>
<sequence length="177" mass="20495">MELTIAGLRDKLFDADEDQLRELICQLYKCSKTSQQVIESRFLGEGYCMSLAESVKQKIDRAFFPLGKVDRSLISAKKLLREFRKSCQNQAALIDVELYFVECGLDFMEIFGDLDQAFKALLVTIYASAIVRILEDHSQNYFHTYHSRCNQLNERAKEFTTAFSQEMLTIYSQLVNE</sequence>
<name>A0AAE4L0U5_9ENTE</name>
<proteinExistence type="predicted"/>
<accession>A0AAE4L0U5</accession>
<reference evidence="1 4" key="1">
    <citation type="submission" date="2023-03" db="EMBL/GenBank/DDBJ databases">
        <authorList>
            <person name="Shen W."/>
            <person name="Cai J."/>
        </authorList>
    </citation>
    <scope>NUCLEOTIDE SEQUENCE</scope>
    <source>
        <strain evidence="1">P69-2</strain>
        <strain evidence="2 4">Y59</strain>
    </source>
</reference>
<evidence type="ECO:0000313" key="3">
    <source>
        <dbReference type="Proteomes" id="UP001180842"/>
    </source>
</evidence>
<dbReference type="Proteomes" id="UP001180842">
    <property type="component" value="Unassembled WGS sequence"/>
</dbReference>